<evidence type="ECO:0000259" key="1">
    <source>
        <dbReference type="Pfam" id="PF13304"/>
    </source>
</evidence>
<name>A0A9D2PT66_9FIRM</name>
<comment type="caution">
    <text evidence="2">The sequence shown here is derived from an EMBL/GenBank/DDBJ whole genome shotgun (WGS) entry which is preliminary data.</text>
</comment>
<feature type="domain" description="ATPase AAA-type core" evidence="1">
    <location>
        <begin position="50"/>
        <end position="322"/>
    </location>
</feature>
<proteinExistence type="predicted"/>
<protein>
    <submittedName>
        <fullName evidence="2">ATP-binding protein</fullName>
    </submittedName>
</protein>
<sequence length="385" mass="44378">MKILKILIEKLPHFKNNLDIDFVARQRVEDDDKEQLFNVFSNIYTNPALALIGINASGKTTILKVISFVIELLNNKPLNSISSKDILDEIDSNQGVVFSAYFYHENIIYKLKTTIGKKENPADGSAKFVILDETLWSKEISRIKTKKSLYDFADSDLKTERNNNEEYLMEDVSIIVALNKKQDTNFFLYDLSKFTDHNMLNVLARYPKEILTFLDPSIEYLVCQPNEQKVDIKLKFYEKNEISLSNPLELNRYLSSGTIKGLSVFMGAVFVFRVGGYLLVDELENHFNKEIVSTLIRFFMDKKINKKGATLIFSTHYSELLDEFERNDSIYIVRNRGGITAENLSNILKRNDIKKSEIYDSNFLEGTVPAYEAYIALKKVLISIR</sequence>
<reference evidence="2" key="1">
    <citation type="journal article" date="2021" name="PeerJ">
        <title>Extensive microbial diversity within the chicken gut microbiome revealed by metagenomics and culture.</title>
        <authorList>
            <person name="Gilroy R."/>
            <person name="Ravi A."/>
            <person name="Getino M."/>
            <person name="Pursley I."/>
            <person name="Horton D.L."/>
            <person name="Alikhan N.F."/>
            <person name="Baker D."/>
            <person name="Gharbi K."/>
            <person name="Hall N."/>
            <person name="Watson M."/>
            <person name="Adriaenssens E.M."/>
            <person name="Foster-Nyarko E."/>
            <person name="Jarju S."/>
            <person name="Secka A."/>
            <person name="Antonio M."/>
            <person name="Oren A."/>
            <person name="Chaudhuri R.R."/>
            <person name="La Ragione R."/>
            <person name="Hildebrand F."/>
            <person name="Pallen M.J."/>
        </authorList>
    </citation>
    <scope>NUCLEOTIDE SEQUENCE</scope>
    <source>
        <strain evidence="2">CHK198-12963</strain>
    </source>
</reference>
<dbReference type="SUPFAM" id="SSF52540">
    <property type="entry name" value="P-loop containing nucleoside triphosphate hydrolases"/>
    <property type="match status" value="1"/>
</dbReference>
<dbReference type="GO" id="GO:0016887">
    <property type="term" value="F:ATP hydrolysis activity"/>
    <property type="evidence" value="ECO:0007669"/>
    <property type="project" value="InterPro"/>
</dbReference>
<evidence type="ECO:0000313" key="2">
    <source>
        <dbReference type="EMBL" id="HJC65798.1"/>
    </source>
</evidence>
<reference evidence="2" key="2">
    <citation type="submission" date="2021-04" db="EMBL/GenBank/DDBJ databases">
        <authorList>
            <person name="Gilroy R."/>
        </authorList>
    </citation>
    <scope>NUCLEOTIDE SEQUENCE</scope>
    <source>
        <strain evidence="2">CHK198-12963</strain>
    </source>
</reference>
<accession>A0A9D2PT66</accession>
<dbReference type="Proteomes" id="UP000823863">
    <property type="component" value="Unassembled WGS sequence"/>
</dbReference>
<dbReference type="InterPro" id="IPR003959">
    <property type="entry name" value="ATPase_AAA_core"/>
</dbReference>
<dbReference type="Gene3D" id="3.40.50.300">
    <property type="entry name" value="P-loop containing nucleotide triphosphate hydrolases"/>
    <property type="match status" value="1"/>
</dbReference>
<organism evidence="2 3">
    <name type="scientific">Candidatus Enterocloster excrementigallinarum</name>
    <dbReference type="NCBI Taxonomy" id="2838558"/>
    <lineage>
        <taxon>Bacteria</taxon>
        <taxon>Bacillati</taxon>
        <taxon>Bacillota</taxon>
        <taxon>Clostridia</taxon>
        <taxon>Lachnospirales</taxon>
        <taxon>Lachnospiraceae</taxon>
        <taxon>Enterocloster</taxon>
    </lineage>
</organism>
<keyword evidence="2" id="KW-0067">ATP-binding</keyword>
<dbReference type="Pfam" id="PF13304">
    <property type="entry name" value="AAA_21"/>
    <property type="match status" value="1"/>
</dbReference>
<evidence type="ECO:0000313" key="3">
    <source>
        <dbReference type="Proteomes" id="UP000823863"/>
    </source>
</evidence>
<dbReference type="GO" id="GO:0005524">
    <property type="term" value="F:ATP binding"/>
    <property type="evidence" value="ECO:0007669"/>
    <property type="project" value="UniProtKB-KW"/>
</dbReference>
<dbReference type="EMBL" id="DWWB01000016">
    <property type="protein sequence ID" value="HJC65798.1"/>
    <property type="molecule type" value="Genomic_DNA"/>
</dbReference>
<dbReference type="InterPro" id="IPR027417">
    <property type="entry name" value="P-loop_NTPase"/>
</dbReference>
<gene>
    <name evidence="2" type="ORF">H9931_03625</name>
</gene>
<dbReference type="AlphaFoldDB" id="A0A9D2PT66"/>
<keyword evidence="2" id="KW-0547">Nucleotide-binding</keyword>